<protein>
    <submittedName>
        <fullName evidence="1">DUF6165 family protein</fullName>
    </submittedName>
</protein>
<accession>A0ABT8SJW7</accession>
<dbReference type="InterPro" id="IPR046163">
    <property type="entry name" value="DUF6165"/>
</dbReference>
<gene>
    <name evidence="1" type="ORF">Q0812_05430</name>
</gene>
<proteinExistence type="predicted"/>
<keyword evidence="2" id="KW-1185">Reference proteome</keyword>
<evidence type="ECO:0000313" key="1">
    <source>
        <dbReference type="EMBL" id="MDO1558866.1"/>
    </source>
</evidence>
<name>A0ABT8SJW7_9CAUL</name>
<dbReference type="EMBL" id="JAUKTR010000002">
    <property type="protein sequence ID" value="MDO1558866.1"/>
    <property type="molecule type" value="Genomic_DNA"/>
</dbReference>
<comment type="caution">
    <text evidence="1">The sequence shown here is derived from an EMBL/GenBank/DDBJ whole genome shotgun (WGS) entry which is preliminary data.</text>
</comment>
<sequence>MEVLVPVSVGELIDKITILRIKAERISDPAKVANVRTELEQLTATAERLNLPDGVRSLEGRLKAINAELWDIEDGKRRCEREQRFDDGFIQLARQVYLKNDERAALKREINLLTGSAIVEEKQHG</sequence>
<evidence type="ECO:0000313" key="2">
    <source>
        <dbReference type="Proteomes" id="UP001169063"/>
    </source>
</evidence>
<dbReference type="RefSeq" id="WP_302109300.1">
    <property type="nucleotide sequence ID" value="NZ_JAUKTR010000002.1"/>
</dbReference>
<organism evidence="1 2">
    <name type="scientific">Peiella sedimenti</name>
    <dbReference type="NCBI Taxonomy" id="3061083"/>
    <lineage>
        <taxon>Bacteria</taxon>
        <taxon>Pseudomonadati</taxon>
        <taxon>Pseudomonadota</taxon>
        <taxon>Alphaproteobacteria</taxon>
        <taxon>Caulobacterales</taxon>
        <taxon>Caulobacteraceae</taxon>
        <taxon>Peiella</taxon>
    </lineage>
</organism>
<dbReference type="Pfam" id="PF19662">
    <property type="entry name" value="DUF6165"/>
    <property type="match status" value="1"/>
</dbReference>
<dbReference type="Proteomes" id="UP001169063">
    <property type="component" value="Unassembled WGS sequence"/>
</dbReference>
<reference evidence="1" key="1">
    <citation type="submission" date="2023-07" db="EMBL/GenBank/DDBJ databases">
        <title>Brevundimonas soil sp. nov., isolated from the soil of chemical plant.</title>
        <authorList>
            <person name="Wu N."/>
        </authorList>
    </citation>
    <scope>NUCLEOTIDE SEQUENCE</scope>
    <source>
        <strain evidence="1">XZ-24</strain>
    </source>
</reference>